<feature type="domain" description="VOC" evidence="1">
    <location>
        <begin position="4"/>
        <end position="120"/>
    </location>
</feature>
<dbReference type="Gene3D" id="3.10.180.10">
    <property type="entry name" value="2,3-Dihydroxybiphenyl 1,2-Dioxygenase, domain 1"/>
    <property type="match status" value="1"/>
</dbReference>
<comment type="caution">
    <text evidence="2">The sequence shown here is derived from an EMBL/GenBank/DDBJ whole genome shotgun (WGS) entry which is preliminary data.</text>
</comment>
<dbReference type="InterPro" id="IPR004360">
    <property type="entry name" value="Glyas_Fos-R_dOase_dom"/>
</dbReference>
<dbReference type="InterPro" id="IPR037523">
    <property type="entry name" value="VOC_core"/>
</dbReference>
<evidence type="ECO:0000259" key="1">
    <source>
        <dbReference type="PROSITE" id="PS51819"/>
    </source>
</evidence>
<dbReference type="PROSITE" id="PS51819">
    <property type="entry name" value="VOC"/>
    <property type="match status" value="1"/>
</dbReference>
<name>A0A372LAW9_9BACI</name>
<organism evidence="2 3">
    <name type="scientific">Peribacillus glennii</name>
    <dbReference type="NCBI Taxonomy" id="2303991"/>
    <lineage>
        <taxon>Bacteria</taxon>
        <taxon>Bacillati</taxon>
        <taxon>Bacillota</taxon>
        <taxon>Bacilli</taxon>
        <taxon>Bacillales</taxon>
        <taxon>Bacillaceae</taxon>
        <taxon>Peribacillus</taxon>
    </lineage>
</organism>
<proteinExistence type="predicted"/>
<dbReference type="SUPFAM" id="SSF54593">
    <property type="entry name" value="Glyoxalase/Bleomycin resistance protein/Dihydroxybiphenyl dioxygenase"/>
    <property type="match status" value="1"/>
</dbReference>
<dbReference type="OrthoDB" id="9803079at2"/>
<evidence type="ECO:0000313" key="3">
    <source>
        <dbReference type="Proteomes" id="UP000262939"/>
    </source>
</evidence>
<protein>
    <submittedName>
        <fullName evidence="2">VOC family protein</fullName>
    </submittedName>
</protein>
<dbReference type="Pfam" id="PF00903">
    <property type="entry name" value="Glyoxalase"/>
    <property type="match status" value="1"/>
</dbReference>
<gene>
    <name evidence="2" type="ORF">D0466_13110</name>
</gene>
<dbReference type="RefSeq" id="WP_117323012.1">
    <property type="nucleotide sequence ID" value="NZ_QVTD01000008.1"/>
</dbReference>
<reference evidence="2 3" key="1">
    <citation type="submission" date="2018-08" db="EMBL/GenBank/DDBJ databases">
        <title>Bacillus chawlae sp. nov., Bacillus glennii sp. nov., and Bacillus saganii sp. nov. Isolated from the Vehicle Assembly Building at Kennedy Space Center where the Viking Spacecraft were Assembled.</title>
        <authorList>
            <person name="Seuylemezian A."/>
            <person name="Vaishampayan P."/>
        </authorList>
    </citation>
    <scope>NUCLEOTIDE SEQUENCE [LARGE SCALE GENOMIC DNA]</scope>
    <source>
        <strain evidence="2 3">V44-8</strain>
    </source>
</reference>
<evidence type="ECO:0000313" key="2">
    <source>
        <dbReference type="EMBL" id="RFU62885.1"/>
    </source>
</evidence>
<dbReference type="EMBL" id="QVTD01000008">
    <property type="protein sequence ID" value="RFU62885.1"/>
    <property type="molecule type" value="Genomic_DNA"/>
</dbReference>
<dbReference type="AlphaFoldDB" id="A0A372LAW9"/>
<dbReference type="PANTHER" id="PTHR36437:SF2">
    <property type="entry name" value="GLYOXALASE_BLEOMYCIN RESISTANCE PROTEIN_DIOXYGENASE"/>
    <property type="match status" value="1"/>
</dbReference>
<keyword evidence="3" id="KW-1185">Reference proteome</keyword>
<sequence length="120" mass="13508">MITKIATTAVYVDDQQKAKAFWTEKAGFDVFAEREMAPGSYWLEVGPKGAETALVIYPKSMMKNWAELKPSIVFVTDDIKGTYQTMKDNGVEFEGELNEMQWGTFATFKDDDGNSFLLKG</sequence>
<dbReference type="InterPro" id="IPR029068">
    <property type="entry name" value="Glyas_Bleomycin-R_OHBP_Dase"/>
</dbReference>
<dbReference type="Proteomes" id="UP000262939">
    <property type="component" value="Unassembled WGS sequence"/>
</dbReference>
<accession>A0A372LAW9</accession>
<dbReference type="PANTHER" id="PTHR36437">
    <property type="entry name" value="GLYOXALASE/BLEOMYCIN RESISTANCE PROTEIN/DIOXYGENASE"/>
    <property type="match status" value="1"/>
</dbReference>